<dbReference type="EMBL" id="JAAZSQ010000006">
    <property type="protein sequence ID" value="NKX54557.1"/>
    <property type="molecule type" value="Genomic_DNA"/>
</dbReference>
<comment type="caution">
    <text evidence="2">The sequence shown here is derived from an EMBL/GenBank/DDBJ whole genome shotgun (WGS) entry which is preliminary data.</text>
</comment>
<keyword evidence="3" id="KW-1185">Reference proteome</keyword>
<dbReference type="RefSeq" id="WP_168486008.1">
    <property type="nucleotide sequence ID" value="NZ_JAAZSQ010000006.1"/>
</dbReference>
<feature type="transmembrane region" description="Helical" evidence="1">
    <location>
        <begin position="118"/>
        <end position="135"/>
    </location>
</feature>
<keyword evidence="1" id="KW-0472">Membrane</keyword>
<feature type="transmembrane region" description="Helical" evidence="1">
    <location>
        <begin position="56"/>
        <end position="76"/>
    </location>
</feature>
<evidence type="ECO:0000313" key="2">
    <source>
        <dbReference type="EMBL" id="NKX54557.1"/>
    </source>
</evidence>
<reference evidence="2 3" key="1">
    <citation type="submission" date="2020-04" db="EMBL/GenBank/DDBJ databases">
        <title>Arthrobacter sp. nov.</title>
        <authorList>
            <person name="Liu S."/>
        </authorList>
    </citation>
    <scope>NUCLEOTIDE SEQUENCE [LARGE SCALE GENOMIC DNA]</scope>
    <source>
        <strain evidence="2 3">E918</strain>
    </source>
</reference>
<dbReference type="Proteomes" id="UP000544090">
    <property type="component" value="Unassembled WGS sequence"/>
</dbReference>
<organism evidence="2 3">
    <name type="scientific">Arthrobacter mobilis</name>
    <dbReference type="NCBI Taxonomy" id="2724944"/>
    <lineage>
        <taxon>Bacteria</taxon>
        <taxon>Bacillati</taxon>
        <taxon>Actinomycetota</taxon>
        <taxon>Actinomycetes</taxon>
        <taxon>Micrococcales</taxon>
        <taxon>Micrococcaceae</taxon>
        <taxon>Arthrobacter</taxon>
    </lineage>
</organism>
<gene>
    <name evidence="2" type="ORF">HGG74_08395</name>
</gene>
<sequence length="159" mass="16176">MNASRQRRGAAAPAVAASGPTRSPWLKILATSSAATGACSLVATLAAWLVAGSAGAASAVLGAALVMVFFGISLLIGHYVGRRNPSGAIGAFLAAYVIKVVGFGAAVFILGAPAWLDRTWFFIAAVAGVVVWQAAEVHAFSRIRHQIYADPLPGNGTEG</sequence>
<protein>
    <recommendedName>
        <fullName evidence="4">ATP synthase protein I</fullName>
    </recommendedName>
</protein>
<name>A0A7X6HF72_9MICC</name>
<evidence type="ECO:0000313" key="3">
    <source>
        <dbReference type="Proteomes" id="UP000544090"/>
    </source>
</evidence>
<keyword evidence="1" id="KW-0812">Transmembrane</keyword>
<keyword evidence="1" id="KW-1133">Transmembrane helix</keyword>
<accession>A0A7X6HF72</accession>
<feature type="transmembrane region" description="Helical" evidence="1">
    <location>
        <begin position="28"/>
        <end position="50"/>
    </location>
</feature>
<proteinExistence type="predicted"/>
<dbReference type="AlphaFoldDB" id="A0A7X6HF72"/>
<evidence type="ECO:0008006" key="4">
    <source>
        <dbReference type="Google" id="ProtNLM"/>
    </source>
</evidence>
<feature type="transmembrane region" description="Helical" evidence="1">
    <location>
        <begin position="88"/>
        <end position="112"/>
    </location>
</feature>
<evidence type="ECO:0000256" key="1">
    <source>
        <dbReference type="SAM" id="Phobius"/>
    </source>
</evidence>